<dbReference type="InterPro" id="IPR001173">
    <property type="entry name" value="Glyco_trans_2-like"/>
</dbReference>
<dbReference type="Gene3D" id="3.90.550.10">
    <property type="entry name" value="Spore Coat Polysaccharide Biosynthesis Protein SpsA, Chain A"/>
    <property type="match status" value="1"/>
</dbReference>
<reference evidence="11" key="1">
    <citation type="journal article" date="2016" name="Genome Announc.">
        <title>Draft Genome Sequence of the Syntrophic Lactate-Degrading Bacterium Tepidanaerobacter syntrophicus JLT.</title>
        <authorList>
            <person name="Matsuura N."/>
            <person name="Ohashi A."/>
            <person name="Tourlousse D.M."/>
            <person name="Sekiguchi Y."/>
        </authorList>
    </citation>
    <scope>NUCLEOTIDE SEQUENCE [LARGE SCALE GENOMIC DNA]</scope>
    <source>
        <strain evidence="11">JL</strain>
    </source>
</reference>
<feature type="domain" description="Glycosyltransferase 2-like" evidence="10">
    <location>
        <begin position="6"/>
        <end position="127"/>
    </location>
</feature>
<evidence type="ECO:0000313" key="12">
    <source>
        <dbReference type="Proteomes" id="UP000062160"/>
    </source>
</evidence>
<evidence type="ECO:0000256" key="7">
    <source>
        <dbReference type="ARBA" id="ARBA00040894"/>
    </source>
</evidence>
<dbReference type="EC" id="2.4.1.266" evidence="6"/>
<evidence type="ECO:0000259" key="10">
    <source>
        <dbReference type="Pfam" id="PF00535"/>
    </source>
</evidence>
<name>A0A0U9HH95_9FIRM</name>
<evidence type="ECO:0000256" key="5">
    <source>
        <dbReference type="ARBA" id="ARBA00022842"/>
    </source>
</evidence>
<proteinExistence type="inferred from homology"/>
<protein>
    <recommendedName>
        <fullName evidence="7">Glucosyl-3-phosphoglycerate synthase</fullName>
        <ecNumber evidence="6">2.4.1.266</ecNumber>
    </recommendedName>
</protein>
<evidence type="ECO:0000256" key="1">
    <source>
        <dbReference type="ARBA" id="ARBA00001946"/>
    </source>
</evidence>
<dbReference type="EMBL" id="DF977003">
    <property type="protein sequence ID" value="GAQ26217.1"/>
    <property type="molecule type" value="Genomic_DNA"/>
</dbReference>
<keyword evidence="5" id="KW-0460">Magnesium</keyword>
<evidence type="ECO:0000256" key="9">
    <source>
        <dbReference type="ARBA" id="ARBA00048997"/>
    </source>
</evidence>
<comment type="catalytic activity">
    <reaction evidence="8">
        <text>(2R)-3-phosphoglycerate + UDP-alpha-D-glucose = (2R)-2-O-(alpha-D-glucopyranosyl)-3-phospho-glycerate + UDP + H(+)</text>
        <dbReference type="Rhea" id="RHEA:31319"/>
        <dbReference type="ChEBI" id="CHEBI:15378"/>
        <dbReference type="ChEBI" id="CHEBI:58223"/>
        <dbReference type="ChEBI" id="CHEBI:58272"/>
        <dbReference type="ChEBI" id="CHEBI:58885"/>
        <dbReference type="ChEBI" id="CHEBI:62600"/>
        <dbReference type="EC" id="2.4.1.266"/>
    </reaction>
    <physiologicalReaction direction="left-to-right" evidence="8">
        <dbReference type="Rhea" id="RHEA:31320"/>
    </physiologicalReaction>
</comment>
<keyword evidence="4 11" id="KW-0808">Transferase</keyword>
<organism evidence="11">
    <name type="scientific">Tepidanaerobacter syntrophicus</name>
    <dbReference type="NCBI Taxonomy" id="224999"/>
    <lineage>
        <taxon>Bacteria</taxon>
        <taxon>Bacillati</taxon>
        <taxon>Bacillota</taxon>
        <taxon>Clostridia</taxon>
        <taxon>Thermosediminibacterales</taxon>
        <taxon>Tepidanaerobacteraceae</taxon>
        <taxon>Tepidanaerobacter</taxon>
    </lineage>
</organism>
<keyword evidence="12" id="KW-1185">Reference proteome</keyword>
<dbReference type="CDD" id="cd04179">
    <property type="entry name" value="DPM_DPG-synthase_like"/>
    <property type="match status" value="1"/>
</dbReference>
<evidence type="ECO:0000256" key="8">
    <source>
        <dbReference type="ARBA" id="ARBA00048689"/>
    </source>
</evidence>
<comment type="cofactor">
    <cofactor evidence="1">
        <name>Mg(2+)</name>
        <dbReference type="ChEBI" id="CHEBI:18420"/>
    </cofactor>
</comment>
<evidence type="ECO:0000256" key="2">
    <source>
        <dbReference type="ARBA" id="ARBA00006739"/>
    </source>
</evidence>
<comment type="similarity">
    <text evidence="2">Belongs to the glycosyltransferase 2 family.</text>
</comment>
<dbReference type="InterPro" id="IPR029044">
    <property type="entry name" value="Nucleotide-diphossugar_trans"/>
</dbReference>
<keyword evidence="3" id="KW-0328">Glycosyltransferase</keyword>
<dbReference type="OrthoDB" id="9815144at2"/>
<gene>
    <name evidence="11" type="ORF">TSYNT_9481</name>
</gene>
<dbReference type="SUPFAM" id="SSF53448">
    <property type="entry name" value="Nucleotide-diphospho-sugar transferases"/>
    <property type="match status" value="1"/>
</dbReference>
<comment type="catalytic activity">
    <reaction evidence="9">
        <text>an NDP-alpha-D-glucose + (2R)-3-phosphoglycerate = (2R)-2-O-(alpha-D-glucopyranosyl)-3-phospho-glycerate + a ribonucleoside 5'-diphosphate + H(+)</text>
        <dbReference type="Rhea" id="RHEA:47244"/>
        <dbReference type="ChEBI" id="CHEBI:15378"/>
        <dbReference type="ChEBI" id="CHEBI:57930"/>
        <dbReference type="ChEBI" id="CHEBI:58272"/>
        <dbReference type="ChEBI" id="CHEBI:62600"/>
        <dbReference type="ChEBI" id="CHEBI:76533"/>
        <dbReference type="EC" id="2.4.1.266"/>
    </reaction>
    <physiologicalReaction direction="left-to-right" evidence="9">
        <dbReference type="Rhea" id="RHEA:47245"/>
    </physiologicalReaction>
</comment>
<dbReference type="STRING" id="224999.GCA_001485475_02261"/>
<evidence type="ECO:0000256" key="6">
    <source>
        <dbReference type="ARBA" id="ARBA00039022"/>
    </source>
</evidence>
<evidence type="ECO:0000313" key="11">
    <source>
        <dbReference type="EMBL" id="GAQ26217.1"/>
    </source>
</evidence>
<dbReference type="Pfam" id="PF00535">
    <property type="entry name" value="Glycos_transf_2"/>
    <property type="match status" value="1"/>
</dbReference>
<dbReference type="AlphaFoldDB" id="A0A0U9HH95"/>
<dbReference type="PANTHER" id="PTHR48090">
    <property type="entry name" value="UNDECAPRENYL-PHOSPHATE 4-DEOXY-4-FORMAMIDO-L-ARABINOSE TRANSFERASE-RELATED"/>
    <property type="match status" value="1"/>
</dbReference>
<dbReference type="GO" id="GO:0016757">
    <property type="term" value="F:glycosyltransferase activity"/>
    <property type="evidence" value="ECO:0007669"/>
    <property type="project" value="UniProtKB-KW"/>
</dbReference>
<evidence type="ECO:0000256" key="3">
    <source>
        <dbReference type="ARBA" id="ARBA00022676"/>
    </source>
</evidence>
<dbReference type="RefSeq" id="WP_059034096.1">
    <property type="nucleotide sequence ID" value="NZ_BSDN01000004.1"/>
</dbReference>
<sequence>MKIAAVIPAYNEEKTIGGVLEPLCAHELIDEVIVISDGSSDNTAKIAKAYRTIVIELEKNQGKTNAVLLGVKSTDADIILMLDADLIGLKREHITQLIWPVADGQADMTIGIFKFGRGATDFAQKIAPFLSGQRGVKRTLFCKLEKHNVQDYGIEMALTLVAAKEKINVKQVYLSNLTHVMKEEKRGLVIGFLSRMKMYFDIMTSVVKFKINENASS</sequence>
<dbReference type="InterPro" id="IPR050256">
    <property type="entry name" value="Glycosyltransferase_2"/>
</dbReference>
<dbReference type="PANTHER" id="PTHR48090:SF10">
    <property type="entry name" value="GLUCOSYL-3-PHOSPHOGLYCERATE SYNTHASE"/>
    <property type="match status" value="1"/>
</dbReference>
<dbReference type="Proteomes" id="UP000062160">
    <property type="component" value="Unassembled WGS sequence"/>
</dbReference>
<accession>A0A0U9HH95</accession>
<evidence type="ECO:0000256" key="4">
    <source>
        <dbReference type="ARBA" id="ARBA00022679"/>
    </source>
</evidence>